<reference evidence="3" key="1">
    <citation type="submission" date="2020-08" db="EMBL/GenBank/DDBJ databases">
        <authorList>
            <person name="Cejkova D."/>
            <person name="Kubasova T."/>
            <person name="Jahodarova E."/>
            <person name="Rychlik I."/>
        </authorList>
    </citation>
    <scope>NUCLEOTIDE SEQUENCE</scope>
    <source>
        <strain evidence="3">An582</strain>
    </source>
</reference>
<dbReference type="Proteomes" id="UP000705508">
    <property type="component" value="Unassembled WGS sequence"/>
</dbReference>
<dbReference type="RefSeq" id="WP_204906093.1">
    <property type="nucleotide sequence ID" value="NZ_JACJKS010000005.1"/>
</dbReference>
<dbReference type="Gene3D" id="1.20.120.330">
    <property type="entry name" value="Nucleotidyltransferases domain 2"/>
    <property type="match status" value="1"/>
</dbReference>
<reference evidence="3" key="2">
    <citation type="journal article" date="2021" name="Sci. Rep.">
        <title>The distribution of antibiotic resistance genes in chicken gut microbiota commensals.</title>
        <authorList>
            <person name="Juricova H."/>
            <person name="Matiasovicova J."/>
            <person name="Kubasova T."/>
            <person name="Cejkova D."/>
            <person name="Rychlik I."/>
        </authorList>
    </citation>
    <scope>NUCLEOTIDE SEQUENCE</scope>
    <source>
        <strain evidence="3">An582</strain>
    </source>
</reference>
<dbReference type="InterPro" id="IPR007842">
    <property type="entry name" value="HEPN_dom"/>
</dbReference>
<comment type="similarity">
    <text evidence="1">Belongs to the UPF0332 family.</text>
</comment>
<evidence type="ECO:0000313" key="3">
    <source>
        <dbReference type="EMBL" id="MBM6948070.1"/>
    </source>
</evidence>
<gene>
    <name evidence="3" type="ORF">H6A20_05255</name>
</gene>
<sequence length="131" mass="15233">MPDYQKELVEYRLQSTQEKLHSAKILLDAGEYKDSIGRSYYAMFSAIRAILALDKVDFSKHAGVIAYFQKEYVKTGKFDKEYSKYISSAFQIRNNCDYADFFLVSGNDAVEQYKKAEKFVDAVKKYLEKDN</sequence>
<dbReference type="PANTHER" id="PTHR36565:SF1">
    <property type="entry name" value="UPF0332 PROTEIN TM_1000"/>
    <property type="match status" value="1"/>
</dbReference>
<protein>
    <submittedName>
        <fullName evidence="3">HEPN domain-containing protein</fullName>
    </submittedName>
</protein>
<name>A0A939BGH7_9CLOT</name>
<dbReference type="EMBL" id="JACJKS010000005">
    <property type="protein sequence ID" value="MBM6948070.1"/>
    <property type="molecule type" value="Genomic_DNA"/>
</dbReference>
<proteinExistence type="inferred from homology"/>
<evidence type="ECO:0000256" key="1">
    <source>
        <dbReference type="ARBA" id="ARBA00038248"/>
    </source>
</evidence>
<dbReference type="Pfam" id="PF05168">
    <property type="entry name" value="HEPN"/>
    <property type="match status" value="1"/>
</dbReference>
<evidence type="ECO:0000313" key="4">
    <source>
        <dbReference type="Proteomes" id="UP000705508"/>
    </source>
</evidence>
<accession>A0A939BGH7</accession>
<feature type="domain" description="HEPN" evidence="2">
    <location>
        <begin position="10"/>
        <end position="125"/>
    </location>
</feature>
<dbReference type="PANTHER" id="PTHR36565">
    <property type="entry name" value="UPF0332 PROTEIN TM_1000"/>
    <property type="match status" value="1"/>
</dbReference>
<dbReference type="AlphaFoldDB" id="A0A939BGH7"/>
<comment type="caution">
    <text evidence="3">The sequence shown here is derived from an EMBL/GenBank/DDBJ whole genome shotgun (WGS) entry which is preliminary data.</text>
</comment>
<organism evidence="3 4">
    <name type="scientific">Mordavella massiliensis</name>
    <dbReference type="NCBI Taxonomy" id="1871024"/>
    <lineage>
        <taxon>Bacteria</taxon>
        <taxon>Bacillati</taxon>
        <taxon>Bacillota</taxon>
        <taxon>Clostridia</taxon>
        <taxon>Eubacteriales</taxon>
        <taxon>Clostridiaceae</taxon>
        <taxon>Mordavella</taxon>
    </lineage>
</organism>
<dbReference type="InterPro" id="IPR052226">
    <property type="entry name" value="UPF0332_toxin"/>
</dbReference>
<evidence type="ECO:0000259" key="2">
    <source>
        <dbReference type="Pfam" id="PF05168"/>
    </source>
</evidence>